<dbReference type="EMBL" id="OX465079">
    <property type="protein sequence ID" value="CAI9276243.1"/>
    <property type="molecule type" value="Genomic_DNA"/>
</dbReference>
<evidence type="ECO:0000313" key="1">
    <source>
        <dbReference type="EMBL" id="CAI9276243.1"/>
    </source>
</evidence>
<dbReference type="Proteomes" id="UP001177003">
    <property type="component" value="Chromosome 3"/>
</dbReference>
<proteinExistence type="predicted"/>
<reference evidence="1" key="1">
    <citation type="submission" date="2023-04" db="EMBL/GenBank/DDBJ databases">
        <authorList>
            <person name="Vijverberg K."/>
            <person name="Xiong W."/>
            <person name="Schranz E."/>
        </authorList>
    </citation>
    <scope>NUCLEOTIDE SEQUENCE</scope>
</reference>
<gene>
    <name evidence="1" type="ORF">LSALG_LOCUS16231</name>
</gene>
<sequence>MVGSSSQVSIVQADVIDIPDDANVEKVGSHVLSAPIDDVVVAILGVENEGKGSNVVELCPCWSPTDASRISVFEIFVDFTLNAFPPERYQLQMEMHTLRSKHAMLLSSLSKLKVRQLVQRGGHVADMPKGDVDFDAAIDEALDTLGCVDYISVFGAEKVGR</sequence>
<keyword evidence="2" id="KW-1185">Reference proteome</keyword>
<dbReference type="AlphaFoldDB" id="A0AA35YLV4"/>
<protein>
    <submittedName>
        <fullName evidence="1">Uncharacterized protein</fullName>
    </submittedName>
</protein>
<accession>A0AA35YLV4</accession>
<name>A0AA35YLV4_LACSI</name>
<organism evidence="1 2">
    <name type="scientific">Lactuca saligna</name>
    <name type="common">Willowleaf lettuce</name>
    <dbReference type="NCBI Taxonomy" id="75948"/>
    <lineage>
        <taxon>Eukaryota</taxon>
        <taxon>Viridiplantae</taxon>
        <taxon>Streptophyta</taxon>
        <taxon>Embryophyta</taxon>
        <taxon>Tracheophyta</taxon>
        <taxon>Spermatophyta</taxon>
        <taxon>Magnoliopsida</taxon>
        <taxon>eudicotyledons</taxon>
        <taxon>Gunneridae</taxon>
        <taxon>Pentapetalae</taxon>
        <taxon>asterids</taxon>
        <taxon>campanulids</taxon>
        <taxon>Asterales</taxon>
        <taxon>Asteraceae</taxon>
        <taxon>Cichorioideae</taxon>
        <taxon>Cichorieae</taxon>
        <taxon>Lactucinae</taxon>
        <taxon>Lactuca</taxon>
    </lineage>
</organism>
<evidence type="ECO:0000313" key="2">
    <source>
        <dbReference type="Proteomes" id="UP001177003"/>
    </source>
</evidence>